<evidence type="ECO:0000259" key="3">
    <source>
        <dbReference type="Pfam" id="PF04909"/>
    </source>
</evidence>
<dbReference type="InterPro" id="IPR006680">
    <property type="entry name" value="Amidohydro-rel"/>
</dbReference>
<evidence type="ECO:0000313" key="5">
    <source>
        <dbReference type="Proteomes" id="UP000198942"/>
    </source>
</evidence>
<dbReference type="Gene3D" id="3.20.20.140">
    <property type="entry name" value="Metal-dependent hydrolases"/>
    <property type="match status" value="1"/>
</dbReference>
<keyword evidence="2" id="KW-0472">Membrane</keyword>
<dbReference type="CDD" id="cd01292">
    <property type="entry name" value="metallo-dependent_hydrolases"/>
    <property type="match status" value="1"/>
</dbReference>
<dbReference type="SUPFAM" id="SSF51556">
    <property type="entry name" value="Metallo-dependent hydrolases"/>
    <property type="match status" value="1"/>
</dbReference>
<dbReference type="EMBL" id="FOCL01000002">
    <property type="protein sequence ID" value="SEN17493.1"/>
    <property type="molecule type" value="Genomic_DNA"/>
</dbReference>
<protein>
    <submittedName>
        <fullName evidence="4">Predicted metal-dependent hydrolase, TIM-barrel fold</fullName>
    </submittedName>
</protein>
<dbReference type="InterPro" id="IPR032465">
    <property type="entry name" value="ACMSD"/>
</dbReference>
<dbReference type="InterPro" id="IPR032466">
    <property type="entry name" value="Metal_Hydrolase"/>
</dbReference>
<dbReference type="GO" id="GO:0019748">
    <property type="term" value="P:secondary metabolic process"/>
    <property type="evidence" value="ECO:0007669"/>
    <property type="project" value="TreeGrafter"/>
</dbReference>
<dbReference type="STRING" id="551995.SAMN05192574_102671"/>
<keyword evidence="2" id="KW-1133">Transmembrane helix</keyword>
<dbReference type="PANTHER" id="PTHR21240:SF28">
    <property type="entry name" value="ISO-OROTATE DECARBOXYLASE (EUROFUNG)"/>
    <property type="match status" value="1"/>
</dbReference>
<evidence type="ECO:0000256" key="1">
    <source>
        <dbReference type="ARBA" id="ARBA00023239"/>
    </source>
</evidence>
<organism evidence="4 5">
    <name type="scientific">Mucilaginibacter gossypiicola</name>
    <dbReference type="NCBI Taxonomy" id="551995"/>
    <lineage>
        <taxon>Bacteria</taxon>
        <taxon>Pseudomonadati</taxon>
        <taxon>Bacteroidota</taxon>
        <taxon>Sphingobacteriia</taxon>
        <taxon>Sphingobacteriales</taxon>
        <taxon>Sphingobacteriaceae</taxon>
        <taxon>Mucilaginibacter</taxon>
    </lineage>
</organism>
<keyword evidence="5" id="KW-1185">Reference proteome</keyword>
<evidence type="ECO:0000256" key="2">
    <source>
        <dbReference type="SAM" id="Phobius"/>
    </source>
</evidence>
<accession>A0A1H8EDD8</accession>
<feature type="transmembrane region" description="Helical" evidence="2">
    <location>
        <begin position="21"/>
        <end position="48"/>
    </location>
</feature>
<feature type="domain" description="Amidohydrolase-related" evidence="3">
    <location>
        <begin position="62"/>
        <end position="336"/>
    </location>
</feature>
<keyword evidence="1" id="KW-0456">Lyase</keyword>
<keyword evidence="2" id="KW-0812">Transmembrane</keyword>
<evidence type="ECO:0000313" key="4">
    <source>
        <dbReference type="EMBL" id="SEN17493.1"/>
    </source>
</evidence>
<dbReference type="OrthoDB" id="9771932at2"/>
<dbReference type="PANTHER" id="PTHR21240">
    <property type="entry name" value="2-AMINO-3-CARBOXYLMUCONATE-6-SEMIALDEHYDE DECARBOXYLASE"/>
    <property type="match status" value="1"/>
</dbReference>
<dbReference type="GO" id="GO:0016831">
    <property type="term" value="F:carboxy-lyase activity"/>
    <property type="evidence" value="ECO:0007669"/>
    <property type="project" value="InterPro"/>
</dbReference>
<proteinExistence type="predicted"/>
<keyword evidence="4" id="KW-0378">Hydrolase</keyword>
<gene>
    <name evidence="4" type="ORF">SAMN05192574_102671</name>
</gene>
<name>A0A1H8EDD8_9SPHI</name>
<dbReference type="Pfam" id="PF04909">
    <property type="entry name" value="Amidohydro_2"/>
    <property type="match status" value="1"/>
</dbReference>
<dbReference type="AlphaFoldDB" id="A0A1H8EDD8"/>
<reference evidence="5" key="1">
    <citation type="submission" date="2016-10" db="EMBL/GenBank/DDBJ databases">
        <authorList>
            <person name="Varghese N."/>
            <person name="Submissions S."/>
        </authorList>
    </citation>
    <scope>NUCLEOTIDE SEQUENCE [LARGE SCALE GENOMIC DNA]</scope>
    <source>
        <strain evidence="5">Gh-48</strain>
    </source>
</reference>
<sequence length="364" mass="41038">MEGAAIARKQIRSVAYVITSFGLKLVILGLMKCYLSRVSALLFSILLANNLRAQVKPNNYTDYHVHLQDSATVQLGYRMMKAFHLKATKMDSLCFDADTIIKRLDKAKFYSAWIISNAYWFGSPVTPVENEYEEVKKQNDWIAAQAARDLDRLKAFMSVNPLKPYAIGEIERCAATKRFAGLKLHFANSKVNLFDKAQVKQLQKVFAVVNKYNLLLLVHFRNGQKWDGIANTEILLKQILPFAGNTKVVIAHMAGWGGYDRQTDKALALIAAYLHSGKTPHLYLDISAVFPLGSDKDPVKPIKGRVTWHPLIALKKQIEKIGTDHIVFGTDWPLTDIDTYIKMLNKSLGKQTTQQILNTRVVAN</sequence>
<dbReference type="GO" id="GO:0016787">
    <property type="term" value="F:hydrolase activity"/>
    <property type="evidence" value="ECO:0007669"/>
    <property type="project" value="UniProtKB-KW"/>
</dbReference>
<dbReference type="GO" id="GO:0005737">
    <property type="term" value="C:cytoplasm"/>
    <property type="evidence" value="ECO:0007669"/>
    <property type="project" value="TreeGrafter"/>
</dbReference>
<dbReference type="Proteomes" id="UP000198942">
    <property type="component" value="Unassembled WGS sequence"/>
</dbReference>